<dbReference type="EMBL" id="BNAI01000007">
    <property type="protein sequence ID" value="GHF23596.1"/>
    <property type="molecule type" value="Genomic_DNA"/>
</dbReference>
<reference evidence="2" key="2">
    <citation type="submission" date="2020-09" db="EMBL/GenBank/DDBJ databases">
        <authorList>
            <person name="Sun Q."/>
            <person name="Zhou Y."/>
        </authorList>
    </citation>
    <scope>NUCLEOTIDE SEQUENCE</scope>
    <source>
        <strain evidence="2">CGMCC 1.16548</strain>
    </source>
</reference>
<organism evidence="2 3">
    <name type="scientific">Pseudolysinimonas yzui</name>
    <dbReference type="NCBI Taxonomy" id="2708254"/>
    <lineage>
        <taxon>Bacteria</taxon>
        <taxon>Bacillati</taxon>
        <taxon>Actinomycetota</taxon>
        <taxon>Actinomycetes</taxon>
        <taxon>Micrococcales</taxon>
        <taxon>Microbacteriaceae</taxon>
        <taxon>Pseudolysinimonas</taxon>
    </lineage>
</organism>
<dbReference type="InterPro" id="IPR027417">
    <property type="entry name" value="P-loop_NTPase"/>
</dbReference>
<sequence>MDEDQFDAAPGRAEPPRPELSSVDGAGDWRRGDPAAPVREHWRAELAQVGGPSPLLHFVDDPTTRIELSTTHPGGLARFITGASTLLSQLIRDDMALRAARLAADRIAAKGLELSSTRGIDAIRLGIGVATWSGPDGDYCAPILLRPLAIRRYGRDVELKLRGEPVLNPALARALDAQFGITLDDQAFVALSDSDGTFKPNAVIDQLRALTGHLSGFGVQPRLIVSAFAEVADALVADATGLEHPVLDALAGNPTAKWALDEGQHPVEVIDADLRDPSTDSLLLDADAEQENVVAQIASGNSVVVTTMPGTGGTQTVVNALGALIGQGKRVLVVSPRRGSLSGISRRLADIGLPGVAVSPRSLRRDLLRGITRNERATAPDMTEVDEALVRLRGVLLDYREALTRPDPILGVSVLDCVTELSRLALLPHPPATTARLDRAAVERLAANRAPAAETMVEAAKLGEFRYGPADSPWYGAVFVNGDQAAAAHRLAKRLHGESVPWLLVRAQELISATRMRPFESIAELGVYLRLLADIRDTLDRFVPAVFDRSLAELVAATAPRREAPEMSAGDRRRLTHLAKEYVRPGMHVRDLHAALDAIQRQRILWQRFVATGVTPEVPTGIAEVQAAWAQVAADLEQLDEPLGRTTRETSLLGLPLHALGETLGRLAADSDALANLQERAELVGVLRALDLDALITDLANRHVPEEGVAAELELAWWRSALDSLLQNDRALLGAKTDVLERLEADFRLVDEAHVAGSAQALAHRLAEGWKIGLLDWPEEAAALKSILRADDVDAVTLHTAAPHLSRALAPVWLASPYEIDRVAPEMSFDTVVIVDAGALTVAESVGAIRRAKQVVVFGDAVTETPAPFSIGLRDLDAEEAPTDARILDELHARSVLARLGAVLPALALTRSYRAGGEDLAQLVNRRFYGGAIDALPWAGSFLGHGSLVLEYVEDGTGMPDPVTGSVESVDAEVNRAVELVLQHVEQRPQESLMVVTASEKHAARVWKAVAEAMPGNAALTEFVLSDRAEPFDVLPIGRASAQSRDRVVFSVGYGRTPHGRVLSDFGPLGKPGGERLLAIAMTRARRSLVIVTCFRPADIEEGRLGHGAVALAEILDEVAARRAEPPLPDDSDPMLVDLSRRLAARGLRVALGHRGKLGLVAANGGTCVVVETDTVLLGRSLRESLRLRPEVLRRLGWHYARVHAFELFSDPDAVADRIARTAGVQVATVTQEIPVIAGH</sequence>
<accession>A0A8J3GSV6</accession>
<evidence type="ECO:0000313" key="3">
    <source>
        <dbReference type="Proteomes" id="UP000617531"/>
    </source>
</evidence>
<dbReference type="Gene3D" id="3.40.50.300">
    <property type="entry name" value="P-loop containing nucleotide triphosphate hydrolases"/>
    <property type="match status" value="2"/>
</dbReference>
<comment type="caution">
    <text evidence="2">The sequence shown here is derived from an EMBL/GenBank/DDBJ whole genome shotgun (WGS) entry which is preliminary data.</text>
</comment>
<gene>
    <name evidence="2" type="ORF">GCM10011600_25930</name>
</gene>
<dbReference type="AlphaFoldDB" id="A0A8J3GSV6"/>
<reference evidence="2" key="1">
    <citation type="journal article" date="2014" name="Int. J. Syst. Evol. Microbiol.">
        <title>Complete genome sequence of Corynebacterium casei LMG S-19264T (=DSM 44701T), isolated from a smear-ripened cheese.</title>
        <authorList>
            <consortium name="US DOE Joint Genome Institute (JGI-PGF)"/>
            <person name="Walter F."/>
            <person name="Albersmeier A."/>
            <person name="Kalinowski J."/>
            <person name="Ruckert C."/>
        </authorList>
    </citation>
    <scope>NUCLEOTIDE SEQUENCE</scope>
    <source>
        <strain evidence="2">CGMCC 1.16548</strain>
    </source>
</reference>
<evidence type="ECO:0000256" key="1">
    <source>
        <dbReference type="SAM" id="MobiDB-lite"/>
    </source>
</evidence>
<feature type="region of interest" description="Disordered" evidence="1">
    <location>
        <begin position="1"/>
        <end position="35"/>
    </location>
</feature>
<name>A0A8J3GSV6_9MICO</name>
<evidence type="ECO:0000313" key="2">
    <source>
        <dbReference type="EMBL" id="GHF23596.1"/>
    </source>
</evidence>
<protein>
    <submittedName>
        <fullName evidence="2">Uncharacterized protein</fullName>
    </submittedName>
</protein>
<keyword evidence="3" id="KW-1185">Reference proteome</keyword>
<dbReference type="Proteomes" id="UP000617531">
    <property type="component" value="Unassembled WGS sequence"/>
</dbReference>
<proteinExistence type="predicted"/>
<dbReference type="SUPFAM" id="SSF52540">
    <property type="entry name" value="P-loop containing nucleoside triphosphate hydrolases"/>
    <property type="match status" value="1"/>
</dbReference>